<comment type="caution">
    <text evidence="1">The sequence shown here is derived from an EMBL/GenBank/DDBJ whole genome shotgun (WGS) entry which is preliminary data.</text>
</comment>
<organism evidence="1 2">
    <name type="scientific">Acropora cervicornis</name>
    <name type="common">Staghorn coral</name>
    <dbReference type="NCBI Taxonomy" id="6130"/>
    <lineage>
        <taxon>Eukaryota</taxon>
        <taxon>Metazoa</taxon>
        <taxon>Cnidaria</taxon>
        <taxon>Anthozoa</taxon>
        <taxon>Hexacorallia</taxon>
        <taxon>Scleractinia</taxon>
        <taxon>Astrocoeniina</taxon>
        <taxon>Acroporidae</taxon>
        <taxon>Acropora</taxon>
    </lineage>
</organism>
<accession>A0AAD9QJW5</accession>
<name>A0AAD9QJW5_ACRCE</name>
<dbReference type="GO" id="GO:0003676">
    <property type="term" value="F:nucleic acid binding"/>
    <property type="evidence" value="ECO:0007669"/>
    <property type="project" value="InterPro"/>
</dbReference>
<protein>
    <submittedName>
        <fullName evidence="1">Uncharacterized protein</fullName>
    </submittedName>
</protein>
<sequence length="159" mass="16767">MESDDDTEELLLFKSVFIKTEEETRPIAGFRVGSGATVAQSEMLSPADRVAKVVDVRDLPFESSAESVQSVCSVFGEVYSVQLVPSNSDLSTAVSDVSSDDEGAISSDSSVVSSSFVSFRFSTSTVPNVPPVTVSPSVADFKKLVSLLLTQVKFGAGPS</sequence>
<gene>
    <name evidence="1" type="ORF">P5673_014334</name>
</gene>
<evidence type="ECO:0000313" key="2">
    <source>
        <dbReference type="Proteomes" id="UP001249851"/>
    </source>
</evidence>
<dbReference type="SUPFAM" id="SSF54928">
    <property type="entry name" value="RNA-binding domain, RBD"/>
    <property type="match status" value="1"/>
</dbReference>
<reference evidence="1" key="1">
    <citation type="journal article" date="2023" name="G3 (Bethesda)">
        <title>Whole genome assembly and annotation of the endangered Caribbean coral Acropora cervicornis.</title>
        <authorList>
            <person name="Selwyn J.D."/>
            <person name="Vollmer S.V."/>
        </authorList>
    </citation>
    <scope>NUCLEOTIDE SEQUENCE</scope>
    <source>
        <strain evidence="1">K2</strain>
    </source>
</reference>
<keyword evidence="2" id="KW-1185">Reference proteome</keyword>
<evidence type="ECO:0000313" key="1">
    <source>
        <dbReference type="EMBL" id="KAK2562643.1"/>
    </source>
</evidence>
<proteinExistence type="predicted"/>
<dbReference type="Proteomes" id="UP001249851">
    <property type="component" value="Unassembled WGS sequence"/>
</dbReference>
<dbReference type="EMBL" id="JARQWQ010000028">
    <property type="protein sequence ID" value="KAK2562643.1"/>
    <property type="molecule type" value="Genomic_DNA"/>
</dbReference>
<reference evidence="1" key="2">
    <citation type="journal article" date="2023" name="Science">
        <title>Genomic signatures of disease resistance in endangered staghorn corals.</title>
        <authorList>
            <person name="Vollmer S.V."/>
            <person name="Selwyn J.D."/>
            <person name="Despard B.A."/>
            <person name="Roesel C.L."/>
        </authorList>
    </citation>
    <scope>NUCLEOTIDE SEQUENCE</scope>
    <source>
        <strain evidence="1">K2</strain>
    </source>
</reference>
<dbReference type="InterPro" id="IPR035979">
    <property type="entry name" value="RBD_domain_sf"/>
</dbReference>
<dbReference type="AlphaFoldDB" id="A0AAD9QJW5"/>